<dbReference type="AlphaFoldDB" id="A0A8T3BTA2"/>
<dbReference type="Proteomes" id="UP000829196">
    <property type="component" value="Unassembled WGS sequence"/>
</dbReference>
<accession>A0A8T3BTA2</accession>
<evidence type="ECO:0000259" key="2">
    <source>
        <dbReference type="PROSITE" id="PS50179"/>
    </source>
</evidence>
<evidence type="ECO:0000313" key="4">
    <source>
        <dbReference type="Proteomes" id="UP000829196"/>
    </source>
</evidence>
<dbReference type="PROSITE" id="PS50179">
    <property type="entry name" value="VHS"/>
    <property type="match status" value="1"/>
</dbReference>
<dbReference type="GO" id="GO:0035091">
    <property type="term" value="F:phosphatidylinositol binding"/>
    <property type="evidence" value="ECO:0007669"/>
    <property type="project" value="InterPro"/>
</dbReference>
<organism evidence="3 4">
    <name type="scientific">Dendrobium nobile</name>
    <name type="common">Orchid</name>
    <dbReference type="NCBI Taxonomy" id="94219"/>
    <lineage>
        <taxon>Eukaryota</taxon>
        <taxon>Viridiplantae</taxon>
        <taxon>Streptophyta</taxon>
        <taxon>Embryophyta</taxon>
        <taxon>Tracheophyta</taxon>
        <taxon>Spermatophyta</taxon>
        <taxon>Magnoliopsida</taxon>
        <taxon>Liliopsida</taxon>
        <taxon>Asparagales</taxon>
        <taxon>Orchidaceae</taxon>
        <taxon>Epidendroideae</taxon>
        <taxon>Malaxideae</taxon>
        <taxon>Dendrobiinae</taxon>
        <taxon>Dendrobium</taxon>
    </lineage>
</organism>
<dbReference type="EMBL" id="JAGYWB010000006">
    <property type="protein sequence ID" value="KAI0519306.1"/>
    <property type="molecule type" value="Genomic_DNA"/>
</dbReference>
<evidence type="ECO:0000256" key="1">
    <source>
        <dbReference type="ARBA" id="ARBA00007708"/>
    </source>
</evidence>
<dbReference type="InterPro" id="IPR008942">
    <property type="entry name" value="ENTH_VHS"/>
</dbReference>
<name>A0A8T3BTA2_DENNO</name>
<evidence type="ECO:0000313" key="3">
    <source>
        <dbReference type="EMBL" id="KAI0519306.1"/>
    </source>
</evidence>
<dbReference type="GO" id="GO:0043130">
    <property type="term" value="F:ubiquitin binding"/>
    <property type="evidence" value="ECO:0007669"/>
    <property type="project" value="InterPro"/>
</dbReference>
<proteinExistence type="inferred from homology"/>
<dbReference type="PANTHER" id="PTHR45898:SF2">
    <property type="entry name" value="TOM1-LIKE PROTEIN 6"/>
    <property type="match status" value="1"/>
</dbReference>
<dbReference type="OrthoDB" id="1936351at2759"/>
<keyword evidence="4" id="KW-1185">Reference proteome</keyword>
<feature type="domain" description="VHS" evidence="2">
    <location>
        <begin position="19"/>
        <end position="61"/>
    </location>
</feature>
<gene>
    <name evidence="3" type="ORF">KFK09_006748</name>
</gene>
<dbReference type="SUPFAM" id="SSF48464">
    <property type="entry name" value="ENTH/VHS domain"/>
    <property type="match status" value="1"/>
</dbReference>
<comment type="similarity">
    <text evidence="1">Belongs to the TOM1 family.</text>
</comment>
<sequence length="61" mass="7019">MVPFLMSTPSSATVRVEKATSHLLMIPDWTMNMDICDSINTMRAEKLFKVVNKLRNNYISK</sequence>
<dbReference type="InterPro" id="IPR044836">
    <property type="entry name" value="TOL_plant"/>
</dbReference>
<dbReference type="PANTHER" id="PTHR45898">
    <property type="entry name" value="TOM1-LIKE PROTEIN"/>
    <property type="match status" value="1"/>
</dbReference>
<dbReference type="InterPro" id="IPR002014">
    <property type="entry name" value="VHS_dom"/>
</dbReference>
<dbReference type="GO" id="GO:0043328">
    <property type="term" value="P:protein transport to vacuole involved in ubiquitin-dependent protein catabolic process via the multivesicular body sorting pathway"/>
    <property type="evidence" value="ECO:0007669"/>
    <property type="project" value="InterPro"/>
</dbReference>
<dbReference type="SMR" id="A0A8T3BTA2"/>
<dbReference type="Gene3D" id="1.25.40.90">
    <property type="match status" value="1"/>
</dbReference>
<reference evidence="3" key="1">
    <citation type="journal article" date="2022" name="Front. Genet.">
        <title>Chromosome-Scale Assembly of the Dendrobium nobile Genome Provides Insights Into the Molecular Mechanism of the Biosynthesis of the Medicinal Active Ingredient of Dendrobium.</title>
        <authorList>
            <person name="Xu Q."/>
            <person name="Niu S.-C."/>
            <person name="Li K.-L."/>
            <person name="Zheng P.-J."/>
            <person name="Zhang X.-J."/>
            <person name="Jia Y."/>
            <person name="Liu Y."/>
            <person name="Niu Y.-X."/>
            <person name="Yu L.-H."/>
            <person name="Chen D.-F."/>
            <person name="Zhang G.-Q."/>
        </authorList>
    </citation>
    <scope>NUCLEOTIDE SEQUENCE</scope>
    <source>
        <tissue evidence="3">Leaf</tissue>
    </source>
</reference>
<protein>
    <recommendedName>
        <fullName evidence="2">VHS domain-containing protein</fullName>
    </recommendedName>
</protein>
<comment type="caution">
    <text evidence="3">The sequence shown here is derived from an EMBL/GenBank/DDBJ whole genome shotgun (WGS) entry which is preliminary data.</text>
</comment>